<organism evidence="2 3">
    <name type="scientific">Planctopirus ephydatiae</name>
    <dbReference type="NCBI Taxonomy" id="2528019"/>
    <lineage>
        <taxon>Bacteria</taxon>
        <taxon>Pseudomonadati</taxon>
        <taxon>Planctomycetota</taxon>
        <taxon>Planctomycetia</taxon>
        <taxon>Planctomycetales</taxon>
        <taxon>Planctomycetaceae</taxon>
        <taxon>Planctopirus</taxon>
    </lineage>
</organism>
<feature type="signal peptide" evidence="1">
    <location>
        <begin position="1"/>
        <end position="24"/>
    </location>
</feature>
<dbReference type="OrthoDB" id="208311at2"/>
<keyword evidence="3" id="KW-1185">Reference proteome</keyword>
<dbReference type="InterPro" id="IPR015943">
    <property type="entry name" value="WD40/YVTN_repeat-like_dom_sf"/>
</dbReference>
<gene>
    <name evidence="2" type="ORF">Spb1_18020</name>
</gene>
<dbReference type="RefSeq" id="WP_145298372.1">
    <property type="nucleotide sequence ID" value="NZ_CP036299.1"/>
</dbReference>
<accession>A0A518GML6</accession>
<evidence type="ECO:0000256" key="1">
    <source>
        <dbReference type="SAM" id="SignalP"/>
    </source>
</evidence>
<evidence type="ECO:0000313" key="2">
    <source>
        <dbReference type="EMBL" id="QDV29883.1"/>
    </source>
</evidence>
<feature type="chain" id="PRO_5022050472" evidence="1">
    <location>
        <begin position="25"/>
        <end position="457"/>
    </location>
</feature>
<dbReference type="EMBL" id="CP036299">
    <property type="protein sequence ID" value="QDV29883.1"/>
    <property type="molecule type" value="Genomic_DNA"/>
</dbReference>
<evidence type="ECO:0000313" key="3">
    <source>
        <dbReference type="Proteomes" id="UP000315349"/>
    </source>
</evidence>
<reference evidence="2 3" key="1">
    <citation type="submission" date="2019-02" db="EMBL/GenBank/DDBJ databases">
        <title>Deep-cultivation of Planctomycetes and their phenomic and genomic characterization uncovers novel biology.</title>
        <authorList>
            <person name="Wiegand S."/>
            <person name="Jogler M."/>
            <person name="Boedeker C."/>
            <person name="Pinto D."/>
            <person name="Vollmers J."/>
            <person name="Rivas-Marin E."/>
            <person name="Kohn T."/>
            <person name="Peeters S.H."/>
            <person name="Heuer A."/>
            <person name="Rast P."/>
            <person name="Oberbeckmann S."/>
            <person name="Bunk B."/>
            <person name="Jeske O."/>
            <person name="Meyerdierks A."/>
            <person name="Storesund J.E."/>
            <person name="Kallscheuer N."/>
            <person name="Luecker S."/>
            <person name="Lage O.M."/>
            <person name="Pohl T."/>
            <person name="Merkel B.J."/>
            <person name="Hornburger P."/>
            <person name="Mueller R.-W."/>
            <person name="Bruemmer F."/>
            <person name="Labrenz M."/>
            <person name="Spormann A.M."/>
            <person name="Op den Camp H."/>
            <person name="Overmann J."/>
            <person name="Amann R."/>
            <person name="Jetten M.S.M."/>
            <person name="Mascher T."/>
            <person name="Medema M.H."/>
            <person name="Devos D.P."/>
            <person name="Kaster A.-K."/>
            <person name="Ovreas L."/>
            <person name="Rohde M."/>
            <person name="Galperin M.Y."/>
            <person name="Jogler C."/>
        </authorList>
    </citation>
    <scope>NUCLEOTIDE SEQUENCE [LARGE SCALE GENOMIC DNA]</scope>
    <source>
        <strain evidence="2 3">Spb1</strain>
    </source>
</reference>
<proteinExistence type="predicted"/>
<keyword evidence="1" id="KW-0732">Signal</keyword>
<dbReference type="SUPFAM" id="SSF50974">
    <property type="entry name" value="Nitrous oxide reductase, N-terminal domain"/>
    <property type="match status" value="1"/>
</dbReference>
<sequence precursor="true">MTRALMIIALLFVVNGSRLPLAQAAEPRIATRIFFQDDETHELKWSDVKIGDSIQLTAPALVEGFPKLKLEQQTLVQMEAAAGLLLVGVRDDEDGSFQSGWVLIDTGVVEEEHGDHSHWYYTHAPRVRASLLDEKQGNPAHLYCYDDVFYLANDRMNGYTRIDPSSISPMDNEEAIRKKAEFIPGGGGHITLAVVNKSLGFSSWIDREGPNKGRVDVTPINSSSRKVDSSFNLPSGGIHGATTLHNKVFFAPADGICWVDVSNWHSDHKDPPAIHHVSLGMVDNKPLRTGSFTTIEQYVAFTTGSGKESALGLIDASKSNPDWIRIPLPLADGNRAVGPYFLKPRKGSPLAFIFHGHPASVDAPNRLTLIELDPNGDGLWSDAQVAEEFDVGKSRVEGHSGHHALDFDADRRRAFFTNPGEGTVSVFSIADRKTVANLHVGGIPSKIVAIGGRASQH</sequence>
<dbReference type="Gene3D" id="2.130.10.10">
    <property type="entry name" value="YVTN repeat-like/Quinoprotein amine dehydrogenase"/>
    <property type="match status" value="1"/>
</dbReference>
<dbReference type="InterPro" id="IPR011045">
    <property type="entry name" value="N2O_reductase_N"/>
</dbReference>
<name>A0A518GML6_9PLAN</name>
<dbReference type="AlphaFoldDB" id="A0A518GML6"/>
<protein>
    <submittedName>
        <fullName evidence="2">Uncharacterized protein</fullName>
    </submittedName>
</protein>
<dbReference type="KEGG" id="peh:Spb1_18020"/>
<dbReference type="Proteomes" id="UP000315349">
    <property type="component" value="Chromosome"/>
</dbReference>